<feature type="compositionally biased region" description="Basic residues" evidence="1">
    <location>
        <begin position="10"/>
        <end position="21"/>
    </location>
</feature>
<evidence type="ECO:0000256" key="1">
    <source>
        <dbReference type="SAM" id="MobiDB-lite"/>
    </source>
</evidence>
<dbReference type="AlphaFoldDB" id="A0A378RN36"/>
<gene>
    <name evidence="2" type="ORF">I6I88_09705</name>
    <name evidence="3" type="ORF">NCTC11179_01217</name>
</gene>
<evidence type="ECO:0000313" key="3">
    <source>
        <dbReference type="EMBL" id="STZ27681.1"/>
    </source>
</evidence>
<dbReference type="GeneID" id="93527931"/>
<sequence length="45" mass="5150">MGRNTPANRKVVKDKIAKKKQKEQEAATKRKALLKEIVNQMATKK</sequence>
<accession>A0A378RN36</accession>
<dbReference type="Proteomes" id="UP000255024">
    <property type="component" value="Unassembled WGS sequence"/>
</dbReference>
<dbReference type="Proteomes" id="UP000596202">
    <property type="component" value="Chromosome"/>
</dbReference>
<feature type="region of interest" description="Disordered" evidence="1">
    <location>
        <begin position="1"/>
        <end position="28"/>
    </location>
</feature>
<dbReference type="EMBL" id="CP068108">
    <property type="protein sequence ID" value="QQT98509.1"/>
    <property type="molecule type" value="Genomic_DNA"/>
</dbReference>
<evidence type="ECO:0000313" key="2">
    <source>
        <dbReference type="EMBL" id="QQT98509.1"/>
    </source>
</evidence>
<dbReference type="EMBL" id="UGQL01000001">
    <property type="protein sequence ID" value="STZ27681.1"/>
    <property type="molecule type" value="Genomic_DNA"/>
</dbReference>
<name>A0A378RN36_MYROD</name>
<organism evidence="3 4">
    <name type="scientific">Myroides odoratus</name>
    <name type="common">Flavobacterium odoratum</name>
    <dbReference type="NCBI Taxonomy" id="256"/>
    <lineage>
        <taxon>Bacteria</taxon>
        <taxon>Pseudomonadati</taxon>
        <taxon>Bacteroidota</taxon>
        <taxon>Flavobacteriia</taxon>
        <taxon>Flavobacteriales</taxon>
        <taxon>Flavobacteriaceae</taxon>
        <taxon>Myroides</taxon>
    </lineage>
</organism>
<keyword evidence="4" id="KW-1185">Reference proteome</keyword>
<proteinExistence type="predicted"/>
<dbReference type="RefSeq" id="WP_002985330.1">
    <property type="nucleotide sequence ID" value="NZ_CP068107.1"/>
</dbReference>
<reference evidence="3 4" key="1">
    <citation type="submission" date="2018-06" db="EMBL/GenBank/DDBJ databases">
        <authorList>
            <consortium name="Pathogen Informatics"/>
            <person name="Doyle S."/>
        </authorList>
    </citation>
    <scope>NUCLEOTIDE SEQUENCE [LARGE SCALE GENOMIC DNA]</scope>
    <source>
        <strain evidence="3 4">NCTC11179</strain>
    </source>
</reference>
<evidence type="ECO:0000313" key="4">
    <source>
        <dbReference type="Proteomes" id="UP000255024"/>
    </source>
</evidence>
<protein>
    <submittedName>
        <fullName evidence="3">Uncharacterized protein</fullName>
    </submittedName>
</protein>
<reference evidence="2 5" key="2">
    <citation type="submission" date="2021-01" db="EMBL/GenBank/DDBJ databases">
        <title>FDA dAtabase for Regulatory Grade micrObial Sequences (FDA-ARGOS): Supporting development and validation of Infectious Disease Dx tests.</title>
        <authorList>
            <person name="Sproer C."/>
            <person name="Gronow S."/>
            <person name="Severitt S."/>
            <person name="Schroder I."/>
            <person name="Tallon L."/>
            <person name="Sadzewicz L."/>
            <person name="Zhao X."/>
            <person name="Boylan J."/>
            <person name="Ott S."/>
            <person name="Bowen H."/>
            <person name="Vavikolanu K."/>
            <person name="Mehta A."/>
            <person name="Aluvathingal J."/>
            <person name="Nadendla S."/>
            <person name="Lowell S."/>
            <person name="Myers T."/>
            <person name="Yan Y."/>
            <person name="Sichtig H."/>
        </authorList>
    </citation>
    <scope>NUCLEOTIDE SEQUENCE [LARGE SCALE GENOMIC DNA]</scope>
    <source>
        <strain evidence="2 5">FDAARGOS_1131</strain>
    </source>
</reference>
<evidence type="ECO:0000313" key="5">
    <source>
        <dbReference type="Proteomes" id="UP000596202"/>
    </source>
</evidence>